<gene>
    <name evidence="2" type="ORF">H9S92_20045</name>
</gene>
<sequence length="152" mass="17917">MWSEYANISFTFSQEGESDIRIDFNTSNINNSYVGKDALGIPNDEATMNLSFNQFSSSLRIEQVILHEFGHAIGFKHEHQHPENGIEWDREKVYAYFANLPINQRWSREDVDRNIFNVLDRDQTNFSRYDPESIMHYSFPSDWTLNNLAVYH</sequence>
<evidence type="ECO:0000259" key="1">
    <source>
        <dbReference type="Pfam" id="PF01400"/>
    </source>
</evidence>
<organism evidence="2 3">
    <name type="scientific">Neolewinella lacunae</name>
    <dbReference type="NCBI Taxonomy" id="1517758"/>
    <lineage>
        <taxon>Bacteria</taxon>
        <taxon>Pseudomonadati</taxon>
        <taxon>Bacteroidota</taxon>
        <taxon>Saprospiria</taxon>
        <taxon>Saprospirales</taxon>
        <taxon>Lewinellaceae</taxon>
        <taxon>Neolewinella</taxon>
    </lineage>
</organism>
<evidence type="ECO:0000313" key="3">
    <source>
        <dbReference type="Proteomes" id="UP000650081"/>
    </source>
</evidence>
<dbReference type="GO" id="GO:0004222">
    <property type="term" value="F:metalloendopeptidase activity"/>
    <property type="evidence" value="ECO:0007669"/>
    <property type="project" value="InterPro"/>
</dbReference>
<dbReference type="Pfam" id="PF01400">
    <property type="entry name" value="Astacin"/>
    <property type="match status" value="1"/>
</dbReference>
<name>A0A923TAG7_9BACT</name>
<accession>A0A923TAG7</accession>
<dbReference type="AlphaFoldDB" id="A0A923TAG7"/>
<comment type="caution">
    <text evidence="2">The sequence shown here is derived from an EMBL/GenBank/DDBJ whole genome shotgun (WGS) entry which is preliminary data.</text>
</comment>
<dbReference type="GO" id="GO:0006508">
    <property type="term" value="P:proteolysis"/>
    <property type="evidence" value="ECO:0007669"/>
    <property type="project" value="InterPro"/>
</dbReference>
<dbReference type="Proteomes" id="UP000650081">
    <property type="component" value="Unassembled WGS sequence"/>
</dbReference>
<dbReference type="InterPro" id="IPR024079">
    <property type="entry name" value="MetalloPept_cat_dom_sf"/>
</dbReference>
<dbReference type="InterPro" id="IPR001506">
    <property type="entry name" value="Peptidase_M12A"/>
</dbReference>
<dbReference type="SUPFAM" id="SSF55486">
    <property type="entry name" value="Metalloproteases ('zincins'), catalytic domain"/>
    <property type="match status" value="1"/>
</dbReference>
<evidence type="ECO:0000313" key="2">
    <source>
        <dbReference type="EMBL" id="MBC6996474.1"/>
    </source>
</evidence>
<dbReference type="Gene3D" id="3.40.390.10">
    <property type="entry name" value="Collagenase (Catalytic Domain)"/>
    <property type="match status" value="1"/>
</dbReference>
<dbReference type="EMBL" id="JACSIT010000153">
    <property type="protein sequence ID" value="MBC6996474.1"/>
    <property type="molecule type" value="Genomic_DNA"/>
</dbReference>
<reference evidence="2" key="1">
    <citation type="submission" date="2020-08" db="EMBL/GenBank/DDBJ databases">
        <title>Lewinella bacteria from marine environments.</title>
        <authorList>
            <person name="Zhong Y."/>
        </authorList>
    </citation>
    <scope>NUCLEOTIDE SEQUENCE</scope>
    <source>
        <strain evidence="2">KCTC 42187</strain>
    </source>
</reference>
<feature type="domain" description="Peptidase M12A" evidence="1">
    <location>
        <begin position="2"/>
        <end position="138"/>
    </location>
</feature>
<keyword evidence="3" id="KW-1185">Reference proteome</keyword>
<protein>
    <recommendedName>
        <fullName evidence="1">Peptidase M12A domain-containing protein</fullName>
    </recommendedName>
</protein>
<proteinExistence type="predicted"/>